<dbReference type="HOGENOM" id="CLU_1091032_0_0_1"/>
<dbReference type="OrthoDB" id="6151492at2759"/>
<dbReference type="Proteomes" id="UP000030746">
    <property type="component" value="Unassembled WGS sequence"/>
</dbReference>
<feature type="region of interest" description="Disordered" evidence="1">
    <location>
        <begin position="228"/>
        <end position="255"/>
    </location>
</feature>
<accession>V4CLU0</accession>
<dbReference type="OMA" id="IEHRMDT"/>
<dbReference type="RefSeq" id="XP_009046079.1">
    <property type="nucleotide sequence ID" value="XM_009047831.1"/>
</dbReference>
<dbReference type="EMBL" id="KB200071">
    <property type="protein sequence ID" value="ESP03280.1"/>
    <property type="molecule type" value="Genomic_DNA"/>
</dbReference>
<name>V4CLU0_LOTGI</name>
<feature type="compositionally biased region" description="Polar residues" evidence="1">
    <location>
        <begin position="246"/>
        <end position="255"/>
    </location>
</feature>
<evidence type="ECO:0000256" key="1">
    <source>
        <dbReference type="SAM" id="MobiDB-lite"/>
    </source>
</evidence>
<dbReference type="GeneID" id="20241843"/>
<dbReference type="CTD" id="20241843"/>
<dbReference type="KEGG" id="lgi:LOTGIDRAFT_171627"/>
<evidence type="ECO:0000313" key="3">
    <source>
        <dbReference type="Proteomes" id="UP000030746"/>
    </source>
</evidence>
<organism evidence="2 3">
    <name type="scientific">Lottia gigantea</name>
    <name type="common">Giant owl limpet</name>
    <dbReference type="NCBI Taxonomy" id="225164"/>
    <lineage>
        <taxon>Eukaryota</taxon>
        <taxon>Metazoa</taxon>
        <taxon>Spiralia</taxon>
        <taxon>Lophotrochozoa</taxon>
        <taxon>Mollusca</taxon>
        <taxon>Gastropoda</taxon>
        <taxon>Patellogastropoda</taxon>
        <taxon>Lottioidea</taxon>
        <taxon>Lottiidae</taxon>
        <taxon>Lottia</taxon>
    </lineage>
</organism>
<dbReference type="STRING" id="225164.V4CLU0"/>
<dbReference type="AlphaFoldDB" id="V4CLU0"/>
<proteinExistence type="predicted"/>
<gene>
    <name evidence="2" type="ORF">LOTGIDRAFT_171627</name>
</gene>
<keyword evidence="3" id="KW-1185">Reference proteome</keyword>
<protein>
    <submittedName>
        <fullName evidence="2">Uncharacterized protein</fullName>
    </submittedName>
</protein>
<sequence>MARIKNHSLTAPMLQVQGMDSGYLSKQPGVMVANALIAGIHVEQNNGRMPISLVNNTNQTIRLNKGCLVGKVEPVEHDEVHDLTPPTKNISEVSIGNYNVSKVYTNNDDCFKDIDVPDIHRSKVIDILTNYRDIFATNDMELGQTDTVKMKIDIGDHSPIKLRPYRTPLNKRQIVDKAIDDMLESEGSDSEYSEDDELPLSELIKKYRRVRENSSSEDDIPLMEMAQRIRVENDSANDDDVGNPDDASSNDMVVA</sequence>
<evidence type="ECO:0000313" key="2">
    <source>
        <dbReference type="EMBL" id="ESP03280.1"/>
    </source>
</evidence>
<reference evidence="2 3" key="1">
    <citation type="journal article" date="2013" name="Nature">
        <title>Insights into bilaterian evolution from three spiralian genomes.</title>
        <authorList>
            <person name="Simakov O."/>
            <person name="Marletaz F."/>
            <person name="Cho S.J."/>
            <person name="Edsinger-Gonzales E."/>
            <person name="Havlak P."/>
            <person name="Hellsten U."/>
            <person name="Kuo D.H."/>
            <person name="Larsson T."/>
            <person name="Lv J."/>
            <person name="Arendt D."/>
            <person name="Savage R."/>
            <person name="Osoegawa K."/>
            <person name="de Jong P."/>
            <person name="Grimwood J."/>
            <person name="Chapman J.A."/>
            <person name="Shapiro H."/>
            <person name="Aerts A."/>
            <person name="Otillar R.P."/>
            <person name="Terry A.Y."/>
            <person name="Boore J.L."/>
            <person name="Grigoriev I.V."/>
            <person name="Lindberg D.R."/>
            <person name="Seaver E.C."/>
            <person name="Weisblat D.A."/>
            <person name="Putnam N.H."/>
            <person name="Rokhsar D.S."/>
        </authorList>
    </citation>
    <scope>NUCLEOTIDE SEQUENCE [LARGE SCALE GENOMIC DNA]</scope>
</reference>